<dbReference type="GO" id="GO:0003677">
    <property type="term" value="F:DNA binding"/>
    <property type="evidence" value="ECO:0007669"/>
    <property type="project" value="UniProtKB-KW"/>
</dbReference>
<evidence type="ECO:0000313" key="5">
    <source>
        <dbReference type="EMBL" id="NVY95906.1"/>
    </source>
</evidence>
<dbReference type="PROSITE" id="PS50995">
    <property type="entry name" value="HTH_MARR_2"/>
    <property type="match status" value="1"/>
</dbReference>
<dbReference type="InterPro" id="IPR000835">
    <property type="entry name" value="HTH_MarR-typ"/>
</dbReference>
<evidence type="ECO:0000259" key="4">
    <source>
        <dbReference type="PROSITE" id="PS50995"/>
    </source>
</evidence>
<dbReference type="Proteomes" id="UP000563523">
    <property type="component" value="Unassembled WGS sequence"/>
</dbReference>
<comment type="caution">
    <text evidence="5">The sequence shown here is derived from an EMBL/GenBank/DDBJ whole genome shotgun (WGS) entry which is preliminary data.</text>
</comment>
<evidence type="ECO:0000313" key="6">
    <source>
        <dbReference type="Proteomes" id="UP000563523"/>
    </source>
</evidence>
<feature type="domain" description="HTH marR-type" evidence="4">
    <location>
        <begin position="6"/>
        <end position="138"/>
    </location>
</feature>
<keyword evidence="6" id="KW-1185">Reference proteome</keyword>
<dbReference type="InterPro" id="IPR036390">
    <property type="entry name" value="WH_DNA-bd_sf"/>
</dbReference>
<dbReference type="PANTHER" id="PTHR42756:SF1">
    <property type="entry name" value="TRANSCRIPTIONAL REPRESSOR OF EMRAB OPERON"/>
    <property type="match status" value="1"/>
</dbReference>
<dbReference type="InterPro" id="IPR036388">
    <property type="entry name" value="WH-like_DNA-bd_sf"/>
</dbReference>
<dbReference type="EMBL" id="JABZEC010000001">
    <property type="protein sequence ID" value="NVY95906.1"/>
    <property type="molecule type" value="Genomic_DNA"/>
</dbReference>
<dbReference type="SMART" id="SM00347">
    <property type="entry name" value="HTH_MARR"/>
    <property type="match status" value="1"/>
</dbReference>
<dbReference type="SUPFAM" id="SSF46785">
    <property type="entry name" value="Winged helix' DNA-binding domain"/>
    <property type="match status" value="1"/>
</dbReference>
<keyword evidence="3" id="KW-0804">Transcription</keyword>
<evidence type="ECO:0000256" key="3">
    <source>
        <dbReference type="ARBA" id="ARBA00023163"/>
    </source>
</evidence>
<dbReference type="Pfam" id="PF12802">
    <property type="entry name" value="MarR_2"/>
    <property type="match status" value="1"/>
</dbReference>
<protein>
    <submittedName>
        <fullName evidence="5">MarR family transcriptional regulator</fullName>
    </submittedName>
</protein>
<keyword evidence="2" id="KW-0238">DNA-binding</keyword>
<accession>A0A850R927</accession>
<dbReference type="Gene3D" id="1.10.10.10">
    <property type="entry name" value="Winged helix-like DNA-binding domain superfamily/Winged helix DNA-binding domain"/>
    <property type="match status" value="1"/>
</dbReference>
<sequence>MSLNQEFVVARKVFQLANALLATRNAHLKALNITTGQADALNFFYDFPQSSISDLKKFKHIQHQSAQMITQRLVQKGYVKLMSDPTDQRAKLIFLSDAGYKMCRQLQKNGSYTGEKILNNFSSAEKEKFIVLLGKAVANLKEERK</sequence>
<name>A0A850R927_9LACO</name>
<keyword evidence="1" id="KW-0805">Transcription regulation</keyword>
<evidence type="ECO:0000256" key="1">
    <source>
        <dbReference type="ARBA" id="ARBA00023015"/>
    </source>
</evidence>
<dbReference type="PANTHER" id="PTHR42756">
    <property type="entry name" value="TRANSCRIPTIONAL REGULATOR, MARR"/>
    <property type="match status" value="1"/>
</dbReference>
<dbReference type="GO" id="GO:0003700">
    <property type="term" value="F:DNA-binding transcription factor activity"/>
    <property type="evidence" value="ECO:0007669"/>
    <property type="project" value="InterPro"/>
</dbReference>
<evidence type="ECO:0000256" key="2">
    <source>
        <dbReference type="ARBA" id="ARBA00023125"/>
    </source>
</evidence>
<dbReference type="PRINTS" id="PR00598">
    <property type="entry name" value="HTHMARR"/>
</dbReference>
<dbReference type="RefSeq" id="WP_176942068.1">
    <property type="nucleotide sequence ID" value="NZ_JABZEC010000001.1"/>
</dbReference>
<dbReference type="AlphaFoldDB" id="A0A850R927"/>
<gene>
    <name evidence="5" type="ORF">HU830_01655</name>
</gene>
<reference evidence="5 6" key="1">
    <citation type="submission" date="2020-06" db="EMBL/GenBank/DDBJ databases">
        <authorList>
            <person name="Kang J."/>
        </authorList>
    </citation>
    <scope>NUCLEOTIDE SEQUENCE [LARGE SCALE GENOMIC DNA]</scope>
    <source>
        <strain evidence="5 6">DCY120</strain>
    </source>
</reference>
<organism evidence="5 6">
    <name type="scientific">Bombilactobacillus apium</name>
    <dbReference type="NCBI Taxonomy" id="2675299"/>
    <lineage>
        <taxon>Bacteria</taxon>
        <taxon>Bacillati</taxon>
        <taxon>Bacillota</taxon>
        <taxon>Bacilli</taxon>
        <taxon>Lactobacillales</taxon>
        <taxon>Lactobacillaceae</taxon>
        <taxon>Bombilactobacillus</taxon>
    </lineage>
</organism>
<proteinExistence type="predicted"/>